<reference evidence="1 2" key="1">
    <citation type="journal article" date="2021" name="Elife">
        <title>Chloroplast acquisition without the gene transfer in kleptoplastic sea slugs, Plakobranchus ocellatus.</title>
        <authorList>
            <person name="Maeda T."/>
            <person name="Takahashi S."/>
            <person name="Yoshida T."/>
            <person name="Shimamura S."/>
            <person name="Takaki Y."/>
            <person name="Nagai Y."/>
            <person name="Toyoda A."/>
            <person name="Suzuki Y."/>
            <person name="Arimoto A."/>
            <person name="Ishii H."/>
            <person name="Satoh N."/>
            <person name="Nishiyama T."/>
            <person name="Hasebe M."/>
            <person name="Maruyama T."/>
            <person name="Minagawa J."/>
            <person name="Obokata J."/>
            <person name="Shigenobu S."/>
        </authorList>
    </citation>
    <scope>NUCLEOTIDE SEQUENCE [LARGE SCALE GENOMIC DNA]</scope>
</reference>
<organism evidence="1 2">
    <name type="scientific">Elysia marginata</name>
    <dbReference type="NCBI Taxonomy" id="1093978"/>
    <lineage>
        <taxon>Eukaryota</taxon>
        <taxon>Metazoa</taxon>
        <taxon>Spiralia</taxon>
        <taxon>Lophotrochozoa</taxon>
        <taxon>Mollusca</taxon>
        <taxon>Gastropoda</taxon>
        <taxon>Heterobranchia</taxon>
        <taxon>Euthyneura</taxon>
        <taxon>Panpulmonata</taxon>
        <taxon>Sacoglossa</taxon>
        <taxon>Placobranchoidea</taxon>
        <taxon>Plakobranchidae</taxon>
        <taxon>Elysia</taxon>
    </lineage>
</organism>
<accession>A0AAV4HYB3</accession>
<dbReference type="Pfam" id="PF03137">
    <property type="entry name" value="OATP"/>
    <property type="match status" value="1"/>
</dbReference>
<dbReference type="EMBL" id="BMAT01012932">
    <property type="protein sequence ID" value="GFS02197.1"/>
    <property type="molecule type" value="Genomic_DNA"/>
</dbReference>
<feature type="non-terminal residue" evidence="1">
    <location>
        <position position="1"/>
    </location>
</feature>
<evidence type="ECO:0000313" key="1">
    <source>
        <dbReference type="EMBL" id="GFS02197.1"/>
    </source>
</evidence>
<dbReference type="AlphaFoldDB" id="A0AAV4HYB3"/>
<dbReference type="GO" id="GO:0016020">
    <property type="term" value="C:membrane"/>
    <property type="evidence" value="ECO:0007669"/>
    <property type="project" value="InterPro"/>
</dbReference>
<comment type="caution">
    <text evidence="1">The sequence shown here is derived from an EMBL/GenBank/DDBJ whole genome shotgun (WGS) entry which is preliminary data.</text>
</comment>
<protein>
    <submittedName>
        <fullName evidence="1">Solute carrier organic anion transporter family member</fullName>
    </submittedName>
</protein>
<proteinExistence type="predicted"/>
<dbReference type="Proteomes" id="UP000762676">
    <property type="component" value="Unassembled WGS sequence"/>
</dbReference>
<gene>
    <name evidence="1" type="ORF">ElyMa_006439400</name>
</gene>
<keyword evidence="2" id="KW-1185">Reference proteome</keyword>
<dbReference type="GO" id="GO:0055085">
    <property type="term" value="P:transmembrane transport"/>
    <property type="evidence" value="ECO:0007669"/>
    <property type="project" value="InterPro"/>
</dbReference>
<name>A0AAV4HYB3_9GAST</name>
<dbReference type="InterPro" id="IPR004156">
    <property type="entry name" value="OATP"/>
</dbReference>
<sequence>GDNVTLQATGLAEPSGMFGDLCLPNKTALLTPETAGEIVPSPVEPVRGLPKNIVNASLAMIFFGMMLQGFGKSPRYSFTVTYIDNNTGRTNTGFYMGE</sequence>
<evidence type="ECO:0000313" key="2">
    <source>
        <dbReference type="Proteomes" id="UP000762676"/>
    </source>
</evidence>